<proteinExistence type="predicted"/>
<dbReference type="HOGENOM" id="CLU_036315_0_0_1"/>
<dbReference type="SUPFAM" id="SSF56973">
    <property type="entry name" value="Aerolisin/ETX pore-forming domain"/>
    <property type="match status" value="1"/>
</dbReference>
<sequence>MAPLALSELVELFTPTTSLNIPYNIPSGTVMLFTDASWTSGVSTEFNLVDYVANQRHVIPASQYNKATWVLWNLPIGTVVTLTANITNPVKVADLKGNAQTLDLIGRGRTQGTTLVDYNLNNQVSSWFWRTVDLNMGAIEIFNDKDFSGSRCTIFLSEWEPGKFHSLRDWNCDNYASSVRWRTLQDRQTATLGDAIDGSVATYSNIKGWGNVKEVPYLADVRFNNVLSSFKWESVAPMKEIIEPFNVTANNSSNTSGLTSVVDGINNSTEVQAVLVSLTNSTAQSITVETSDQHVAGISSTFSQEATAGVEAIASSKTTWSVSLNYSYTRTQTKSTSETKTVELKVEQTVNAPPRTRYKATLLINIGMLPATEYVTTA</sequence>
<evidence type="ECO:0000313" key="2">
    <source>
        <dbReference type="Proteomes" id="UP000016922"/>
    </source>
</evidence>
<dbReference type="AlphaFoldDB" id="S3E5G2"/>
<dbReference type="RefSeq" id="XP_008078790.1">
    <property type="nucleotide sequence ID" value="XM_008080599.1"/>
</dbReference>
<evidence type="ECO:0000313" key="1">
    <source>
        <dbReference type="EMBL" id="EPE33638.1"/>
    </source>
</evidence>
<dbReference type="OMA" id="KTTATRW"/>
<dbReference type="GeneID" id="19465704"/>
<protein>
    <submittedName>
        <fullName evidence="1">Uncharacterized protein</fullName>
    </submittedName>
</protein>
<keyword evidence="2" id="KW-1185">Reference proteome</keyword>
<dbReference type="Proteomes" id="UP000016922">
    <property type="component" value="Unassembled WGS sequence"/>
</dbReference>
<accession>S3E5G2</accession>
<reference evidence="1 2" key="1">
    <citation type="journal article" date="2013" name="BMC Genomics">
        <title>Genomics-driven discovery of the pneumocandin biosynthetic gene cluster in the fungus Glarea lozoyensis.</title>
        <authorList>
            <person name="Chen L."/>
            <person name="Yue Q."/>
            <person name="Zhang X."/>
            <person name="Xiang M."/>
            <person name="Wang C."/>
            <person name="Li S."/>
            <person name="Che Y."/>
            <person name="Ortiz-Lopez F.J."/>
            <person name="Bills G.F."/>
            <person name="Liu X."/>
            <person name="An Z."/>
        </authorList>
    </citation>
    <scope>NUCLEOTIDE SEQUENCE [LARGE SCALE GENOMIC DNA]</scope>
    <source>
        <strain evidence="2">ATCC 20868 / MF5171</strain>
    </source>
</reference>
<organism evidence="1 2">
    <name type="scientific">Glarea lozoyensis (strain ATCC 20868 / MF5171)</name>
    <dbReference type="NCBI Taxonomy" id="1116229"/>
    <lineage>
        <taxon>Eukaryota</taxon>
        <taxon>Fungi</taxon>
        <taxon>Dikarya</taxon>
        <taxon>Ascomycota</taxon>
        <taxon>Pezizomycotina</taxon>
        <taxon>Leotiomycetes</taxon>
        <taxon>Helotiales</taxon>
        <taxon>Helotiaceae</taxon>
        <taxon>Glarea</taxon>
    </lineage>
</organism>
<dbReference type="eggNOG" id="ENOG502T84D">
    <property type="taxonomic scope" value="Eukaryota"/>
</dbReference>
<name>S3E5G2_GLAL2</name>
<dbReference type="OrthoDB" id="4692089at2759"/>
<dbReference type="EMBL" id="KE145357">
    <property type="protein sequence ID" value="EPE33638.1"/>
    <property type="molecule type" value="Genomic_DNA"/>
</dbReference>
<dbReference type="Gene3D" id="2.170.15.10">
    <property type="entry name" value="Proaerolysin, chain A, domain 3"/>
    <property type="match status" value="1"/>
</dbReference>
<gene>
    <name evidence="1" type="ORF">GLAREA_06651</name>
</gene>
<dbReference type="KEGG" id="glz:GLAREA_06651"/>